<accession>A0A6N9U809</accession>
<evidence type="ECO:0000313" key="1">
    <source>
        <dbReference type="EMBL" id="NEA19748.1"/>
    </source>
</evidence>
<proteinExistence type="predicted"/>
<comment type="caution">
    <text evidence="1">The sequence shown here is derived from an EMBL/GenBank/DDBJ whole genome shotgun (WGS) entry which is preliminary data.</text>
</comment>
<reference evidence="1 2" key="1">
    <citation type="submission" date="2020-01" db="EMBL/GenBank/DDBJ databases">
        <title>Insect and environment-associated Actinomycetes.</title>
        <authorList>
            <person name="Currrie C."/>
            <person name="Chevrette M."/>
            <person name="Carlson C."/>
            <person name="Stubbendieck R."/>
            <person name="Wendt-Pienkowski E."/>
        </authorList>
    </citation>
    <scope>NUCLEOTIDE SEQUENCE [LARGE SCALE GENOMIC DNA]</scope>
    <source>
        <strain evidence="1 2">SID11342</strain>
    </source>
</reference>
<protein>
    <submittedName>
        <fullName evidence="1">Uncharacterized protein</fullName>
    </submittedName>
</protein>
<dbReference type="EMBL" id="JAAGLQ010000643">
    <property type="protein sequence ID" value="NEA19748.1"/>
    <property type="molecule type" value="Genomic_DNA"/>
</dbReference>
<dbReference type="AlphaFoldDB" id="A0A6N9U809"/>
<dbReference type="RefSeq" id="WP_164349240.1">
    <property type="nucleotide sequence ID" value="NZ_JAAGLQ010000643.1"/>
</dbReference>
<organism evidence="1 2">
    <name type="scientific">Streptomyces halstedii</name>
    <dbReference type="NCBI Taxonomy" id="1944"/>
    <lineage>
        <taxon>Bacteria</taxon>
        <taxon>Bacillati</taxon>
        <taxon>Actinomycetota</taxon>
        <taxon>Actinomycetes</taxon>
        <taxon>Kitasatosporales</taxon>
        <taxon>Streptomycetaceae</taxon>
        <taxon>Streptomyces</taxon>
    </lineage>
</organism>
<name>A0A6N9U809_STRHA</name>
<evidence type="ECO:0000313" key="2">
    <source>
        <dbReference type="Proteomes" id="UP000471293"/>
    </source>
</evidence>
<dbReference type="Proteomes" id="UP000471293">
    <property type="component" value="Unassembled WGS sequence"/>
</dbReference>
<sequence>MTGEIPEQRVPADGAVAVVVQEALFPVTVTAVRREVAFARLYLLARGGAR</sequence>
<gene>
    <name evidence="1" type="ORF">G3I29_30705</name>
</gene>